<keyword evidence="4" id="KW-0143">Chaperone</keyword>
<evidence type="ECO:0000256" key="4">
    <source>
        <dbReference type="ARBA" id="ARBA00023186"/>
    </source>
</evidence>
<dbReference type="PATRIC" id="fig|445709.3.peg.3693"/>
<organism evidence="6 7">
    <name type="scientific">Pandoraea thiooxydans</name>
    <dbReference type="NCBI Taxonomy" id="445709"/>
    <lineage>
        <taxon>Bacteria</taxon>
        <taxon>Pseudomonadati</taxon>
        <taxon>Pseudomonadota</taxon>
        <taxon>Betaproteobacteria</taxon>
        <taxon>Burkholderiales</taxon>
        <taxon>Burkholderiaceae</taxon>
        <taxon>Pandoraea</taxon>
    </lineage>
</organism>
<dbReference type="KEGG" id="ptx:ABW99_17495"/>
<dbReference type="GO" id="GO:0044781">
    <property type="term" value="P:bacterial-type flagellum organization"/>
    <property type="evidence" value="ECO:0007669"/>
    <property type="project" value="UniProtKB-KW"/>
</dbReference>
<dbReference type="Gene3D" id="1.20.58.380">
    <property type="entry name" value="Flagellar protein flit"/>
    <property type="match status" value="1"/>
</dbReference>
<dbReference type="InterPro" id="IPR008622">
    <property type="entry name" value="FliT"/>
</dbReference>
<sequence>MNSATELLSHYELIAGLTQNMLRAARDGDWDGLIELEKQYRARVDELKPVDAQVPLDDSQRARKHAVIRRILDDDARIRDLATPHLMHLDRLLRSSHQRRALQEAYGNSR</sequence>
<reference evidence="7" key="1">
    <citation type="submission" date="2015-06" db="EMBL/GenBank/DDBJ databases">
        <authorList>
            <person name="Lim Y.L."/>
            <person name="Ee R."/>
            <person name="Yong D."/>
            <person name="How K.Y."/>
            <person name="Yin W.F."/>
            <person name="Chan K.G."/>
        </authorList>
    </citation>
    <scope>NUCLEOTIDE SEQUENCE [LARGE SCALE GENOMIC DNA]</scope>
    <source>
        <strain evidence="7">DSM 25325</strain>
    </source>
</reference>
<dbReference type="Proteomes" id="UP000036700">
    <property type="component" value="Chromosome"/>
</dbReference>
<accession>A0A0G3EWG5</accession>
<proteinExistence type="predicted"/>
<name>A0A0G3EWG5_9BURK</name>
<dbReference type="Pfam" id="PF05400">
    <property type="entry name" value="FliT"/>
    <property type="match status" value="1"/>
</dbReference>
<dbReference type="RefSeq" id="WP_047215641.1">
    <property type="nucleotide sequence ID" value="NZ_CP011568.3"/>
</dbReference>
<gene>
    <name evidence="6" type="ORF">ABW99_17495</name>
</gene>
<evidence type="ECO:0000313" key="7">
    <source>
        <dbReference type="Proteomes" id="UP000036700"/>
    </source>
</evidence>
<keyword evidence="3" id="KW-1005">Bacterial flagellum biogenesis</keyword>
<dbReference type="EMBL" id="CP011568">
    <property type="protein sequence ID" value="AKJ69732.1"/>
    <property type="molecule type" value="Genomic_DNA"/>
</dbReference>
<keyword evidence="2" id="KW-0963">Cytoplasm</keyword>
<dbReference type="OrthoDB" id="8527993at2"/>
<dbReference type="AlphaFoldDB" id="A0A0G3EWG5"/>
<comment type="subcellular location">
    <subcellularLocation>
        <location evidence="1">Cytoplasm</location>
        <location evidence="1">Cytosol</location>
    </subcellularLocation>
</comment>
<keyword evidence="7" id="KW-1185">Reference proteome</keyword>
<evidence type="ECO:0000256" key="1">
    <source>
        <dbReference type="ARBA" id="ARBA00004514"/>
    </source>
</evidence>
<dbReference type="STRING" id="445709.ABW99_17495"/>
<protein>
    <recommendedName>
        <fullName evidence="5">Flagellar protein FliT</fullName>
    </recommendedName>
</protein>
<evidence type="ECO:0000313" key="6">
    <source>
        <dbReference type="EMBL" id="AKJ69732.1"/>
    </source>
</evidence>
<evidence type="ECO:0000256" key="5">
    <source>
        <dbReference type="ARBA" id="ARBA00093797"/>
    </source>
</evidence>
<evidence type="ECO:0000256" key="2">
    <source>
        <dbReference type="ARBA" id="ARBA00022490"/>
    </source>
</evidence>
<evidence type="ECO:0000256" key="3">
    <source>
        <dbReference type="ARBA" id="ARBA00022795"/>
    </source>
</evidence>